<feature type="region of interest" description="Disordered" evidence="1">
    <location>
        <begin position="48"/>
        <end position="188"/>
    </location>
</feature>
<name>A0A9Q1JAH9_SYNKA</name>
<dbReference type="EMBL" id="JAINUF010000002">
    <property type="protein sequence ID" value="KAJ8376501.1"/>
    <property type="molecule type" value="Genomic_DNA"/>
</dbReference>
<comment type="caution">
    <text evidence="2">The sequence shown here is derived from an EMBL/GenBank/DDBJ whole genome shotgun (WGS) entry which is preliminary data.</text>
</comment>
<feature type="compositionally biased region" description="Basic and acidic residues" evidence="1">
    <location>
        <begin position="177"/>
        <end position="188"/>
    </location>
</feature>
<gene>
    <name evidence="2" type="ORF">SKAU_G00070810</name>
</gene>
<evidence type="ECO:0000256" key="1">
    <source>
        <dbReference type="SAM" id="MobiDB-lite"/>
    </source>
</evidence>
<organism evidence="2 3">
    <name type="scientific">Synaphobranchus kaupii</name>
    <name type="common">Kaup's arrowtooth eel</name>
    <dbReference type="NCBI Taxonomy" id="118154"/>
    <lineage>
        <taxon>Eukaryota</taxon>
        <taxon>Metazoa</taxon>
        <taxon>Chordata</taxon>
        <taxon>Craniata</taxon>
        <taxon>Vertebrata</taxon>
        <taxon>Euteleostomi</taxon>
        <taxon>Actinopterygii</taxon>
        <taxon>Neopterygii</taxon>
        <taxon>Teleostei</taxon>
        <taxon>Anguilliformes</taxon>
        <taxon>Synaphobranchidae</taxon>
        <taxon>Synaphobranchus</taxon>
    </lineage>
</organism>
<dbReference type="Proteomes" id="UP001152622">
    <property type="component" value="Chromosome 2"/>
</dbReference>
<feature type="compositionally biased region" description="Low complexity" evidence="1">
    <location>
        <begin position="53"/>
        <end position="62"/>
    </location>
</feature>
<evidence type="ECO:0000313" key="3">
    <source>
        <dbReference type="Proteomes" id="UP001152622"/>
    </source>
</evidence>
<protein>
    <submittedName>
        <fullName evidence="2">Uncharacterized protein</fullName>
    </submittedName>
</protein>
<keyword evidence="3" id="KW-1185">Reference proteome</keyword>
<proteinExistence type="predicted"/>
<reference evidence="2" key="1">
    <citation type="journal article" date="2023" name="Science">
        <title>Genome structures resolve the early diversification of teleost fishes.</title>
        <authorList>
            <person name="Parey E."/>
            <person name="Louis A."/>
            <person name="Montfort J."/>
            <person name="Bouchez O."/>
            <person name="Roques C."/>
            <person name="Iampietro C."/>
            <person name="Lluch J."/>
            <person name="Castinel A."/>
            <person name="Donnadieu C."/>
            <person name="Desvignes T."/>
            <person name="Floi Bucao C."/>
            <person name="Jouanno E."/>
            <person name="Wen M."/>
            <person name="Mejri S."/>
            <person name="Dirks R."/>
            <person name="Jansen H."/>
            <person name="Henkel C."/>
            <person name="Chen W.J."/>
            <person name="Zahm M."/>
            <person name="Cabau C."/>
            <person name="Klopp C."/>
            <person name="Thompson A.W."/>
            <person name="Robinson-Rechavi M."/>
            <person name="Braasch I."/>
            <person name="Lecointre G."/>
            <person name="Bobe J."/>
            <person name="Postlethwait J.H."/>
            <person name="Berthelot C."/>
            <person name="Roest Crollius H."/>
            <person name="Guiguen Y."/>
        </authorList>
    </citation>
    <scope>NUCLEOTIDE SEQUENCE</scope>
    <source>
        <strain evidence="2">WJC10195</strain>
    </source>
</reference>
<dbReference type="AlphaFoldDB" id="A0A9Q1JAH9"/>
<sequence>MSSSNPAAEELRSVFWGPGQISASTSCVLRHAGCGLRSRCIYEQQDAWKAADGTGVTPGTGVDIQRGGERGLPPGAPRRDRFRHRSRRLPDRVRQLRSAAGLRDPQRPEDGWDPRREGINHPRGRGRGADHCHRGGRVSPPGEEADIDGGLTDARIARRSRPVAEKPPTSRAARARAASDARDRGRRP</sequence>
<accession>A0A9Q1JAH9</accession>
<feature type="compositionally biased region" description="Basic and acidic residues" evidence="1">
    <location>
        <begin position="104"/>
        <end position="120"/>
    </location>
</feature>
<evidence type="ECO:0000313" key="2">
    <source>
        <dbReference type="EMBL" id="KAJ8376501.1"/>
    </source>
</evidence>